<dbReference type="Pfam" id="PF07679">
    <property type="entry name" value="I-set"/>
    <property type="match status" value="1"/>
</dbReference>
<keyword evidence="13" id="KW-1185">Reference proteome</keyword>
<keyword evidence="7" id="KW-1015">Disulfide bond</keyword>
<dbReference type="PANTHER" id="PTHR15360">
    <property type="entry name" value="PLATELET-DERIVED GROWTH FACTOR RECEPTOR LIKE"/>
    <property type="match status" value="1"/>
</dbReference>
<dbReference type="FunFam" id="2.60.40.10:FF:001395">
    <property type="entry name" value="Platelet-derived growth factor receptor-like protein"/>
    <property type="match status" value="1"/>
</dbReference>
<dbReference type="InterPro" id="IPR003599">
    <property type="entry name" value="Ig_sub"/>
</dbReference>
<dbReference type="InterPro" id="IPR042495">
    <property type="entry name" value="PDGFRL"/>
</dbReference>
<evidence type="ECO:0000259" key="11">
    <source>
        <dbReference type="PROSITE" id="PS50835"/>
    </source>
</evidence>
<accession>A0AAV6FKL8</accession>
<keyword evidence="9" id="KW-0393">Immunoglobulin domain</keyword>
<organism evidence="12 13">
    <name type="scientific">Alosa alosa</name>
    <name type="common">allis shad</name>
    <dbReference type="NCBI Taxonomy" id="278164"/>
    <lineage>
        <taxon>Eukaryota</taxon>
        <taxon>Metazoa</taxon>
        <taxon>Chordata</taxon>
        <taxon>Craniata</taxon>
        <taxon>Vertebrata</taxon>
        <taxon>Euteleostomi</taxon>
        <taxon>Actinopterygii</taxon>
        <taxon>Neopterygii</taxon>
        <taxon>Teleostei</taxon>
        <taxon>Clupei</taxon>
        <taxon>Clupeiformes</taxon>
        <taxon>Clupeoidei</taxon>
        <taxon>Clupeidae</taxon>
        <taxon>Alosa</taxon>
    </lineage>
</organism>
<evidence type="ECO:0000313" key="12">
    <source>
        <dbReference type="EMBL" id="KAG5263419.1"/>
    </source>
</evidence>
<evidence type="ECO:0000256" key="5">
    <source>
        <dbReference type="ARBA" id="ARBA00022729"/>
    </source>
</evidence>
<evidence type="ECO:0000256" key="4">
    <source>
        <dbReference type="ARBA" id="ARBA00022525"/>
    </source>
</evidence>
<keyword evidence="8" id="KW-0325">Glycoprotein</keyword>
<evidence type="ECO:0000256" key="3">
    <source>
        <dbReference type="ARBA" id="ARBA00019671"/>
    </source>
</evidence>
<dbReference type="InterPro" id="IPR013783">
    <property type="entry name" value="Ig-like_fold"/>
</dbReference>
<feature type="signal peptide" evidence="10">
    <location>
        <begin position="1"/>
        <end position="22"/>
    </location>
</feature>
<evidence type="ECO:0000256" key="9">
    <source>
        <dbReference type="ARBA" id="ARBA00023319"/>
    </source>
</evidence>
<dbReference type="SMART" id="SM00409">
    <property type="entry name" value="IG"/>
    <property type="match status" value="3"/>
</dbReference>
<keyword evidence="6" id="KW-0677">Repeat</keyword>
<comment type="subunit">
    <text evidence="2">Forms a complex composed of PDGFRL, TNK2 and GRB2.</text>
</comment>
<keyword evidence="4" id="KW-0964">Secreted</keyword>
<dbReference type="InterPro" id="IPR007110">
    <property type="entry name" value="Ig-like_dom"/>
</dbReference>
<evidence type="ECO:0000256" key="2">
    <source>
        <dbReference type="ARBA" id="ARBA00011360"/>
    </source>
</evidence>
<dbReference type="Proteomes" id="UP000823561">
    <property type="component" value="Chromosome 21"/>
</dbReference>
<dbReference type="FunFam" id="2.60.40.10:FF:000223">
    <property type="entry name" value="Platelet-derived growth factor receptor beta"/>
    <property type="match status" value="1"/>
</dbReference>
<evidence type="ECO:0000256" key="8">
    <source>
        <dbReference type="ARBA" id="ARBA00023180"/>
    </source>
</evidence>
<dbReference type="InterPro" id="IPR036179">
    <property type="entry name" value="Ig-like_dom_sf"/>
</dbReference>
<dbReference type="GO" id="GO:0005576">
    <property type="term" value="C:extracellular region"/>
    <property type="evidence" value="ECO:0007669"/>
    <property type="project" value="UniProtKB-SubCell"/>
</dbReference>
<name>A0AAV6FKL8_9TELE</name>
<evidence type="ECO:0000313" key="13">
    <source>
        <dbReference type="Proteomes" id="UP000823561"/>
    </source>
</evidence>
<protein>
    <recommendedName>
        <fullName evidence="3">Platelet-derived growth factor receptor-like protein</fullName>
    </recommendedName>
</protein>
<dbReference type="Gene3D" id="2.60.40.10">
    <property type="entry name" value="Immunoglobulins"/>
    <property type="match status" value="3"/>
</dbReference>
<evidence type="ECO:0000256" key="10">
    <source>
        <dbReference type="SAM" id="SignalP"/>
    </source>
</evidence>
<reference evidence="12" key="1">
    <citation type="submission" date="2020-10" db="EMBL/GenBank/DDBJ databases">
        <title>Chromosome-scale genome assembly of the Allis shad, Alosa alosa.</title>
        <authorList>
            <person name="Margot Z."/>
            <person name="Christophe K."/>
            <person name="Cabau C."/>
            <person name="Louis A."/>
            <person name="Berthelot C."/>
            <person name="Parey E."/>
            <person name="Roest Crollius H."/>
            <person name="Montfort J."/>
            <person name="Robinson-Rechavi M."/>
            <person name="Bucao C."/>
            <person name="Bouchez O."/>
            <person name="Gislard M."/>
            <person name="Lluch J."/>
            <person name="Milhes M."/>
            <person name="Lampietro C."/>
            <person name="Lopez Roques C."/>
            <person name="Donnadieu C."/>
            <person name="Braasch I."/>
            <person name="Desvignes T."/>
            <person name="Postlethwait J."/>
            <person name="Bobe J."/>
            <person name="Guiguen Y."/>
        </authorList>
    </citation>
    <scope>NUCLEOTIDE SEQUENCE</scope>
    <source>
        <strain evidence="12">M-15738</strain>
        <tissue evidence="12">Blood</tissue>
    </source>
</reference>
<keyword evidence="5 10" id="KW-0732">Signal</keyword>
<dbReference type="PROSITE" id="PS50835">
    <property type="entry name" value="IG_LIKE"/>
    <property type="match status" value="1"/>
</dbReference>
<dbReference type="SUPFAM" id="SSF48726">
    <property type="entry name" value="Immunoglobulin"/>
    <property type="match status" value="3"/>
</dbReference>
<comment type="caution">
    <text evidence="12">The sequence shown here is derived from an EMBL/GenBank/DDBJ whole genome shotgun (WGS) entry which is preliminary data.</text>
</comment>
<evidence type="ECO:0000256" key="7">
    <source>
        <dbReference type="ARBA" id="ARBA00023157"/>
    </source>
</evidence>
<feature type="chain" id="PRO_5043563126" description="Platelet-derived growth factor receptor-like protein" evidence="10">
    <location>
        <begin position="23"/>
        <end position="368"/>
    </location>
</feature>
<feature type="domain" description="Ig-like" evidence="11">
    <location>
        <begin position="266"/>
        <end position="368"/>
    </location>
</feature>
<sequence length="368" mass="41236">MKLPVLLMLGGILLELHTGVCQQPKRREDLGENRIRPGRKRTKVKYPKLKEKEKESGKAGSILTQVLDKGRFLRLGETLTQNPGKTLELRCKGSKIGWAYPSYLDTFNDTRLTIKQQEKFGQLILTSPSAADTGEYSCWPVLCDGNECEKDLDRTSATYIYFTDKDELFVPSPIHFEIVYMRPDKPAMVPCRVTSPGTEVSLHREVPPEVIAVDGTAISYNPTKGFILQNPSSEYQGAFYCKAATKSTPQISTKYMLLYVEVPSGPPYATLEASAESIRAGDTFNITCTVLGEPEIDVNFSWRFPGQDMRPVLIHNEWRLMNRGPSHTTRISTSVITVEDVEESIDFGRYICTAKNKLGETSVAMSMN</sequence>
<evidence type="ECO:0000256" key="1">
    <source>
        <dbReference type="ARBA" id="ARBA00004613"/>
    </source>
</evidence>
<comment type="subcellular location">
    <subcellularLocation>
        <location evidence="1">Secreted</location>
    </subcellularLocation>
</comment>
<proteinExistence type="predicted"/>
<dbReference type="InterPro" id="IPR013098">
    <property type="entry name" value="Ig_I-set"/>
</dbReference>
<gene>
    <name evidence="12" type="ORF">AALO_G00264640</name>
</gene>
<dbReference type="AlphaFoldDB" id="A0AAV6FKL8"/>
<dbReference type="Pfam" id="PF21339">
    <property type="entry name" value="VEGFR-1-like_Ig-like"/>
    <property type="match status" value="1"/>
</dbReference>
<dbReference type="PANTHER" id="PTHR15360:SF1">
    <property type="entry name" value="PLATELET-DERIVED GROWTH FACTOR RECEPTOR-LIKE PROTEIN"/>
    <property type="match status" value="1"/>
</dbReference>
<evidence type="ECO:0000256" key="6">
    <source>
        <dbReference type="ARBA" id="ARBA00022737"/>
    </source>
</evidence>
<dbReference type="EMBL" id="JADWDJ010000021">
    <property type="protein sequence ID" value="KAG5263419.1"/>
    <property type="molecule type" value="Genomic_DNA"/>
</dbReference>